<name>A0ABP2BGX1_9HYPH</name>
<reference evidence="2 3" key="1">
    <citation type="submission" date="2016-01" db="EMBL/GenBank/DDBJ databases">
        <authorList>
            <person name="Regsiter A."/>
            <person name="william w."/>
        </authorList>
    </citation>
    <scope>NUCLEOTIDE SEQUENCE [LARGE SCALE GENOMIC DNA]</scope>
    <source>
        <strain evidence="2 3">CFBP 6927</strain>
    </source>
</reference>
<gene>
    <name evidence="2" type="ORF">AGR13a_Cc210025</name>
</gene>
<proteinExistence type="predicted"/>
<evidence type="ECO:0000313" key="3">
    <source>
        <dbReference type="Proteomes" id="UP000191812"/>
    </source>
</evidence>
<feature type="region of interest" description="Disordered" evidence="1">
    <location>
        <begin position="1"/>
        <end position="23"/>
    </location>
</feature>
<sequence>MAMSDMRRCFDDEQADKKSGMEMEPVFIAPQGSRGYLRSHDRAAAAGLYHFAGTAF</sequence>
<keyword evidence="3" id="KW-1185">Reference proteome</keyword>
<evidence type="ECO:0000313" key="2">
    <source>
        <dbReference type="EMBL" id="CUX19715.1"/>
    </source>
</evidence>
<dbReference type="EMBL" id="FBWH01000014">
    <property type="protein sequence ID" value="CUX19715.1"/>
    <property type="molecule type" value="Genomic_DNA"/>
</dbReference>
<accession>A0ABP2BGX1</accession>
<comment type="caution">
    <text evidence="2">The sequence shown here is derived from an EMBL/GenBank/DDBJ whole genome shotgun (WGS) entry which is preliminary data.</text>
</comment>
<feature type="compositionally biased region" description="Basic and acidic residues" evidence="1">
    <location>
        <begin position="1"/>
        <end position="21"/>
    </location>
</feature>
<evidence type="ECO:0000256" key="1">
    <source>
        <dbReference type="SAM" id="MobiDB-lite"/>
    </source>
</evidence>
<organism evidence="2 3">
    <name type="scientific">Agrobacterium genomosp. 13 str. CFBP 6927</name>
    <dbReference type="NCBI Taxonomy" id="1183428"/>
    <lineage>
        <taxon>Bacteria</taxon>
        <taxon>Pseudomonadati</taxon>
        <taxon>Pseudomonadota</taxon>
        <taxon>Alphaproteobacteria</taxon>
        <taxon>Hyphomicrobiales</taxon>
        <taxon>Rhizobiaceae</taxon>
        <taxon>Rhizobium/Agrobacterium group</taxon>
        <taxon>Agrobacterium</taxon>
        <taxon>Agrobacterium tumefaciens complex</taxon>
    </lineage>
</organism>
<dbReference type="Proteomes" id="UP000191812">
    <property type="component" value="Unassembled WGS sequence"/>
</dbReference>
<protein>
    <submittedName>
        <fullName evidence="2">Uncharacterized protein</fullName>
    </submittedName>
</protein>